<reference evidence="1" key="1">
    <citation type="journal article" date="2023" name="Mol. Phylogenet. Evol.">
        <title>Genome-scale phylogeny and comparative genomics of the fungal order Sordariales.</title>
        <authorList>
            <person name="Hensen N."/>
            <person name="Bonometti L."/>
            <person name="Westerberg I."/>
            <person name="Brannstrom I.O."/>
            <person name="Guillou S."/>
            <person name="Cros-Aarteil S."/>
            <person name="Calhoun S."/>
            <person name="Haridas S."/>
            <person name="Kuo A."/>
            <person name="Mondo S."/>
            <person name="Pangilinan J."/>
            <person name="Riley R."/>
            <person name="LaButti K."/>
            <person name="Andreopoulos B."/>
            <person name="Lipzen A."/>
            <person name="Chen C."/>
            <person name="Yan M."/>
            <person name="Daum C."/>
            <person name="Ng V."/>
            <person name="Clum A."/>
            <person name="Steindorff A."/>
            <person name="Ohm R.A."/>
            <person name="Martin F."/>
            <person name="Silar P."/>
            <person name="Natvig D.O."/>
            <person name="Lalanne C."/>
            <person name="Gautier V."/>
            <person name="Ament-Velasquez S.L."/>
            <person name="Kruys A."/>
            <person name="Hutchinson M.I."/>
            <person name="Powell A.J."/>
            <person name="Barry K."/>
            <person name="Miller A.N."/>
            <person name="Grigoriev I.V."/>
            <person name="Debuchy R."/>
            <person name="Gladieux P."/>
            <person name="Hiltunen Thoren M."/>
            <person name="Johannesson H."/>
        </authorList>
    </citation>
    <scope>NUCLEOTIDE SEQUENCE</scope>
    <source>
        <strain evidence="1">CBS 538.74</strain>
    </source>
</reference>
<gene>
    <name evidence="1" type="ORF">C8A00DRAFT_32087</name>
</gene>
<keyword evidence="2" id="KW-1185">Reference proteome</keyword>
<evidence type="ECO:0000313" key="2">
    <source>
        <dbReference type="Proteomes" id="UP001302745"/>
    </source>
</evidence>
<sequence length="114" mass="13348">MACAATNVVVNRHSQKPFIDDFSQCNLKAELIRSWKDLGWMYDKDDPDVEYWKAVMMRGNHIAIGVMPKLMKRKKGMELNTEFLDHEEILDDMKRRRGIKSEAKIKNTHHGDDD</sequence>
<dbReference type="EMBL" id="MU856895">
    <property type="protein sequence ID" value="KAK4155095.1"/>
    <property type="molecule type" value="Genomic_DNA"/>
</dbReference>
<accession>A0AAN6VPN5</accession>
<dbReference type="AlphaFoldDB" id="A0AAN6VPN5"/>
<protein>
    <submittedName>
        <fullName evidence="1">Uncharacterized protein</fullName>
    </submittedName>
</protein>
<organism evidence="1 2">
    <name type="scientific">Chaetomidium leptoderma</name>
    <dbReference type="NCBI Taxonomy" id="669021"/>
    <lineage>
        <taxon>Eukaryota</taxon>
        <taxon>Fungi</taxon>
        <taxon>Dikarya</taxon>
        <taxon>Ascomycota</taxon>
        <taxon>Pezizomycotina</taxon>
        <taxon>Sordariomycetes</taxon>
        <taxon>Sordariomycetidae</taxon>
        <taxon>Sordariales</taxon>
        <taxon>Chaetomiaceae</taxon>
        <taxon>Chaetomidium</taxon>
    </lineage>
</organism>
<dbReference type="Proteomes" id="UP001302745">
    <property type="component" value="Unassembled WGS sequence"/>
</dbReference>
<evidence type="ECO:0000313" key="1">
    <source>
        <dbReference type="EMBL" id="KAK4155095.1"/>
    </source>
</evidence>
<proteinExistence type="predicted"/>
<comment type="caution">
    <text evidence="1">The sequence shown here is derived from an EMBL/GenBank/DDBJ whole genome shotgun (WGS) entry which is preliminary data.</text>
</comment>
<name>A0AAN6VPN5_9PEZI</name>
<reference evidence="1" key="2">
    <citation type="submission" date="2023-05" db="EMBL/GenBank/DDBJ databases">
        <authorList>
            <consortium name="Lawrence Berkeley National Laboratory"/>
            <person name="Steindorff A."/>
            <person name="Hensen N."/>
            <person name="Bonometti L."/>
            <person name="Westerberg I."/>
            <person name="Brannstrom I.O."/>
            <person name="Guillou S."/>
            <person name="Cros-Aarteil S."/>
            <person name="Calhoun S."/>
            <person name="Haridas S."/>
            <person name="Kuo A."/>
            <person name="Mondo S."/>
            <person name="Pangilinan J."/>
            <person name="Riley R."/>
            <person name="Labutti K."/>
            <person name="Andreopoulos B."/>
            <person name="Lipzen A."/>
            <person name="Chen C."/>
            <person name="Yanf M."/>
            <person name="Daum C."/>
            <person name="Ng V."/>
            <person name="Clum A."/>
            <person name="Ohm R."/>
            <person name="Martin F."/>
            <person name="Silar P."/>
            <person name="Natvig D."/>
            <person name="Lalanne C."/>
            <person name="Gautier V."/>
            <person name="Ament-Velasquez S.L."/>
            <person name="Kruys A."/>
            <person name="Hutchinson M.I."/>
            <person name="Powell A.J."/>
            <person name="Barry K."/>
            <person name="Miller A.N."/>
            <person name="Grigoriev I.V."/>
            <person name="Debuchy R."/>
            <person name="Gladieux P."/>
            <person name="Thoren M.H."/>
            <person name="Johannesson H."/>
        </authorList>
    </citation>
    <scope>NUCLEOTIDE SEQUENCE</scope>
    <source>
        <strain evidence="1">CBS 538.74</strain>
    </source>
</reference>